<dbReference type="AlphaFoldDB" id="A0A3M8QA91"/>
<feature type="compositionally biased region" description="Basic residues" evidence="1">
    <location>
        <begin position="237"/>
        <end position="246"/>
    </location>
</feature>
<accession>A0A3M8QA91</accession>
<organism evidence="2 3">
    <name type="scientific">Marinomonas hwangdonensis</name>
    <dbReference type="NCBI Taxonomy" id="1053647"/>
    <lineage>
        <taxon>Bacteria</taxon>
        <taxon>Pseudomonadati</taxon>
        <taxon>Pseudomonadota</taxon>
        <taxon>Gammaproteobacteria</taxon>
        <taxon>Oceanospirillales</taxon>
        <taxon>Oceanospirillaceae</taxon>
        <taxon>Marinomonas</taxon>
    </lineage>
</organism>
<feature type="compositionally biased region" description="Polar residues" evidence="1">
    <location>
        <begin position="221"/>
        <end position="231"/>
    </location>
</feature>
<feature type="region of interest" description="Disordered" evidence="1">
    <location>
        <begin position="221"/>
        <end position="263"/>
    </location>
</feature>
<feature type="region of interest" description="Disordered" evidence="1">
    <location>
        <begin position="1"/>
        <end position="173"/>
    </location>
</feature>
<dbReference type="EMBL" id="RIZG01000001">
    <property type="protein sequence ID" value="RNF52988.1"/>
    <property type="molecule type" value="Genomic_DNA"/>
</dbReference>
<feature type="compositionally biased region" description="Acidic residues" evidence="1">
    <location>
        <begin position="24"/>
        <end position="64"/>
    </location>
</feature>
<gene>
    <name evidence="2" type="ORF">EBI00_02490</name>
</gene>
<sequence>MPQENDELLTAEQEFDSAWSDGDDHTDYDDESEGDTSDEAASDDIEDDDSVAEEANTDDSDDSTDDKSDPSNKDEQRYKSWEGRLKADEARLKKEREEWEAQRNAPPAEENQNEDEQDTEDGPDEFEDEFPEVADYLKKKIAPIHQQLTQSQQEQQRKATEAHFSRITASHPDAIDVANSEDFKAWIEEQPYKKATEYVKVQQSGTAEQVIAMLDDFKQTSKNHSANSQKMPSGVVKTRRTAKPRGRVSVDDFDGAWDEAIQK</sequence>
<evidence type="ECO:0000313" key="2">
    <source>
        <dbReference type="EMBL" id="RNF52988.1"/>
    </source>
</evidence>
<protein>
    <submittedName>
        <fullName evidence="2">Uncharacterized protein</fullName>
    </submittedName>
</protein>
<comment type="caution">
    <text evidence="2">The sequence shown here is derived from an EMBL/GenBank/DDBJ whole genome shotgun (WGS) entry which is preliminary data.</text>
</comment>
<proteinExistence type="predicted"/>
<keyword evidence="3" id="KW-1185">Reference proteome</keyword>
<dbReference type="Proteomes" id="UP000280507">
    <property type="component" value="Unassembled WGS sequence"/>
</dbReference>
<feature type="compositionally biased region" description="Basic and acidic residues" evidence="1">
    <location>
        <begin position="155"/>
        <end position="164"/>
    </location>
</feature>
<reference evidence="2 3" key="1">
    <citation type="journal article" date="2012" name="Int. J. Syst. Evol. Microbiol.">
        <title>Marinomonas hwangdonensis sp. nov., isolated from seawater.</title>
        <authorList>
            <person name="Jung Y.T."/>
            <person name="Oh T.K."/>
            <person name="Yoon J.H."/>
        </authorList>
    </citation>
    <scope>NUCLEOTIDE SEQUENCE [LARGE SCALE GENOMIC DNA]</scope>
    <source>
        <strain evidence="2 3">HDW-15</strain>
    </source>
</reference>
<feature type="compositionally biased region" description="Acidic residues" evidence="1">
    <location>
        <begin position="111"/>
        <end position="132"/>
    </location>
</feature>
<name>A0A3M8QA91_9GAMM</name>
<feature type="compositionally biased region" description="Acidic residues" evidence="1">
    <location>
        <begin position="1"/>
        <end position="15"/>
    </location>
</feature>
<evidence type="ECO:0000313" key="3">
    <source>
        <dbReference type="Proteomes" id="UP000280507"/>
    </source>
</evidence>
<dbReference type="RefSeq" id="WP_123094328.1">
    <property type="nucleotide sequence ID" value="NZ_RIZG01000001.1"/>
</dbReference>
<evidence type="ECO:0000256" key="1">
    <source>
        <dbReference type="SAM" id="MobiDB-lite"/>
    </source>
</evidence>
<feature type="compositionally biased region" description="Basic and acidic residues" evidence="1">
    <location>
        <begin position="65"/>
        <end position="101"/>
    </location>
</feature>